<evidence type="ECO:0000313" key="2">
    <source>
        <dbReference type="Proteomes" id="UP001214094"/>
    </source>
</evidence>
<name>A0ABY8HCZ4_ENSAD</name>
<keyword evidence="2" id="KW-1185">Reference proteome</keyword>
<accession>A0ABY8HCZ4</accession>
<organism evidence="1 2">
    <name type="scientific">Ensifer adhaerens</name>
    <name type="common">Sinorhizobium morelense</name>
    <dbReference type="NCBI Taxonomy" id="106592"/>
    <lineage>
        <taxon>Bacteria</taxon>
        <taxon>Pseudomonadati</taxon>
        <taxon>Pseudomonadota</taxon>
        <taxon>Alphaproteobacteria</taxon>
        <taxon>Hyphomicrobiales</taxon>
        <taxon>Rhizobiaceae</taxon>
        <taxon>Sinorhizobium/Ensifer group</taxon>
        <taxon>Ensifer</taxon>
    </lineage>
</organism>
<protein>
    <submittedName>
        <fullName evidence="1">Uncharacterized protein</fullName>
    </submittedName>
</protein>
<dbReference type="Proteomes" id="UP001214094">
    <property type="component" value="Chromosome"/>
</dbReference>
<sequence length="175" mass="20184">MNIDFAKRTYLDARHLLGLASEEWCESYAVESGHAEICAKDVLTGEVEPIAHLLPACGYDDRRIMTHAPTYMRAMDFLLQHAFREIRELRQKLDAREPKPKQFAAECAMKCGEPAFLKYLEERHGLQRPLTKDRAATKVRSILKISSRRELDSNQDAAARWRSLVNAFDAWRRHG</sequence>
<gene>
    <name evidence="1" type="ORF">P4B07_14210</name>
</gene>
<dbReference type="GeneID" id="69987001"/>
<evidence type="ECO:0000313" key="1">
    <source>
        <dbReference type="EMBL" id="WFP89708.1"/>
    </source>
</evidence>
<reference evidence="1 2" key="1">
    <citation type="submission" date="2023-03" db="EMBL/GenBank/DDBJ databases">
        <title>Comparative genome and transcriptome analysis combination mining strategies for increasing vitamin B12 production of Ensifer adhaerens strain.</title>
        <authorList>
            <person name="Yongheng L."/>
        </authorList>
    </citation>
    <scope>NUCLEOTIDE SEQUENCE [LARGE SCALE GENOMIC DNA]</scope>
    <source>
        <strain evidence="1 2">Casida A-T305</strain>
    </source>
</reference>
<proteinExistence type="predicted"/>
<dbReference type="RefSeq" id="WP_034797852.1">
    <property type="nucleotide sequence ID" value="NZ_CP015880.1"/>
</dbReference>
<dbReference type="EMBL" id="CP121308">
    <property type="protein sequence ID" value="WFP89708.1"/>
    <property type="molecule type" value="Genomic_DNA"/>
</dbReference>